<dbReference type="Gene3D" id="3.40.50.510">
    <property type="entry name" value="Phosphotransferase system, mannose-type IIA component"/>
    <property type="match status" value="1"/>
</dbReference>
<dbReference type="SUPFAM" id="SSF53062">
    <property type="entry name" value="PTS system fructose IIA component-like"/>
    <property type="match status" value="1"/>
</dbReference>
<evidence type="ECO:0000313" key="3">
    <source>
        <dbReference type="EMBL" id="MBC6010559.1"/>
    </source>
</evidence>
<dbReference type="EMBL" id="JACRWG010000047">
    <property type="protein sequence ID" value="MBC6010559.1"/>
    <property type="molecule type" value="Genomic_DNA"/>
</dbReference>
<name>A0ABR7KCZ2_9FIRM</name>
<dbReference type="InterPro" id="IPR036662">
    <property type="entry name" value="PTS_EIIA_man-typ_sf"/>
</dbReference>
<dbReference type="Proteomes" id="UP000603474">
    <property type="component" value="Unassembled WGS sequence"/>
</dbReference>
<gene>
    <name evidence="3" type="ORF">H8909_09980</name>
</gene>
<dbReference type="PROSITE" id="PS51096">
    <property type="entry name" value="PTS_EIIA_TYPE_4"/>
    <property type="match status" value="1"/>
</dbReference>
<evidence type="ECO:0000256" key="1">
    <source>
        <dbReference type="ARBA" id="ARBA00022679"/>
    </source>
</evidence>
<organism evidence="3 4">
    <name type="scientific">Catenibacterium faecis</name>
    <dbReference type="NCBI Taxonomy" id="2764323"/>
    <lineage>
        <taxon>Bacteria</taxon>
        <taxon>Bacillati</taxon>
        <taxon>Bacillota</taxon>
        <taxon>Erysipelotrichia</taxon>
        <taxon>Erysipelotrichales</taxon>
        <taxon>Coprobacillaceae</taxon>
        <taxon>Catenibacterium</taxon>
    </lineage>
</organism>
<keyword evidence="1" id="KW-0808">Transferase</keyword>
<dbReference type="PANTHER" id="PTHR33799">
    <property type="entry name" value="PTS PERMEASE-RELATED-RELATED"/>
    <property type="match status" value="1"/>
</dbReference>
<keyword evidence="4" id="KW-1185">Reference proteome</keyword>
<reference evidence="3 4" key="1">
    <citation type="submission" date="2020-08" db="EMBL/GenBank/DDBJ databases">
        <authorList>
            <person name="Liu C."/>
            <person name="Sun Q."/>
        </authorList>
    </citation>
    <scope>NUCLEOTIDE SEQUENCE [LARGE SCALE GENOMIC DNA]</scope>
    <source>
        <strain evidence="3 4">NSJ-22</strain>
    </source>
</reference>
<dbReference type="RefSeq" id="WP_187012725.1">
    <property type="nucleotide sequence ID" value="NZ_JACRWG010000047.1"/>
</dbReference>
<dbReference type="InterPro" id="IPR004701">
    <property type="entry name" value="PTS_EIIA_man-typ"/>
</dbReference>
<dbReference type="PANTHER" id="PTHR33799:SF1">
    <property type="entry name" value="PTS SYSTEM MANNOSE-SPECIFIC EIIAB COMPONENT-RELATED"/>
    <property type="match status" value="1"/>
</dbReference>
<dbReference type="InterPro" id="IPR051471">
    <property type="entry name" value="Bacterial_PTS_sugar_comp"/>
</dbReference>
<comment type="caution">
    <text evidence="3">The sequence shown here is derived from an EMBL/GenBank/DDBJ whole genome shotgun (WGS) entry which is preliminary data.</text>
</comment>
<evidence type="ECO:0000259" key="2">
    <source>
        <dbReference type="PROSITE" id="PS51096"/>
    </source>
</evidence>
<sequence>MTNMILFSHGKLANGVADSCQLIIGSHQFKTLNVLLDQPVQEIEDSLDNLIDSFETQEPIIIVTDIPGGSTTQTAIKQIEKRDNIYVVTGMNLGLVMSLSFLNLTSNKENNRRVINEAIEETKNGMYLVEDMFNTMDEITDDGDL</sequence>
<proteinExistence type="predicted"/>
<dbReference type="Pfam" id="PF03610">
    <property type="entry name" value="EIIA-man"/>
    <property type="match status" value="1"/>
</dbReference>
<accession>A0ABR7KCZ2</accession>
<evidence type="ECO:0000313" key="4">
    <source>
        <dbReference type="Proteomes" id="UP000603474"/>
    </source>
</evidence>
<protein>
    <recommendedName>
        <fullName evidence="2">PTS EIIA type-4 domain-containing protein</fullName>
    </recommendedName>
</protein>
<feature type="domain" description="PTS EIIA type-4" evidence="2">
    <location>
        <begin position="1"/>
        <end position="126"/>
    </location>
</feature>